<evidence type="ECO:0000256" key="1">
    <source>
        <dbReference type="SAM" id="MobiDB-lite"/>
    </source>
</evidence>
<dbReference type="RefSeq" id="WP_168086911.1">
    <property type="nucleotide sequence ID" value="NZ_BHZH01000014.1"/>
</dbReference>
<comment type="caution">
    <text evidence="2">The sequence shown here is derived from an EMBL/GenBank/DDBJ whole genome shotgun (WGS) entry which is preliminary data.</text>
</comment>
<reference evidence="2 3" key="1">
    <citation type="submission" date="2020-03" db="EMBL/GenBank/DDBJ databases">
        <title>Draft genome of Streptomyces sp. ventii, isolated from the Axial Seamount in the Pacific Ocean, and resequencing of the two type strains Streptomyces lonarensis strain NCL 716 and Streptomyces bohaiensis strain 11A07.</title>
        <authorList>
            <person name="Loughran R.M."/>
            <person name="Pfannmuller K.M."/>
            <person name="Wasson B.J."/>
            <person name="Deadmond M.C."/>
            <person name="Paddock B.E."/>
            <person name="Koyack M.J."/>
            <person name="Gallegos D.A."/>
            <person name="Mitchell E.A."/>
            <person name="Ushijima B."/>
            <person name="Saw J.H."/>
            <person name="Mcphail K.L."/>
            <person name="Videau P."/>
        </authorList>
    </citation>
    <scope>NUCLEOTIDE SEQUENCE [LARGE SCALE GENOMIC DNA]</scope>
    <source>
        <strain evidence="2 3">11A07</strain>
    </source>
</reference>
<sequence>MLRPNGDAADGTPGVDNGRHKSRNTVERAVPRLRHARAVATRHDKHGCVLLGAPTAAALVVWLRT</sequence>
<evidence type="ECO:0000313" key="3">
    <source>
        <dbReference type="Proteomes" id="UP000727056"/>
    </source>
</evidence>
<organism evidence="2 3">
    <name type="scientific">Streptomyces bohaiensis</name>
    <dbReference type="NCBI Taxonomy" id="1431344"/>
    <lineage>
        <taxon>Bacteria</taxon>
        <taxon>Bacillati</taxon>
        <taxon>Actinomycetota</taxon>
        <taxon>Actinomycetes</taxon>
        <taxon>Kitasatosporales</taxon>
        <taxon>Streptomycetaceae</taxon>
        <taxon>Streptomyces</taxon>
    </lineage>
</organism>
<proteinExistence type="predicted"/>
<gene>
    <name evidence="2" type="ORF">HCN52_03835</name>
</gene>
<name>A0ABX1C4F0_9ACTN</name>
<evidence type="ECO:0000313" key="2">
    <source>
        <dbReference type="EMBL" id="NJQ14091.1"/>
    </source>
</evidence>
<protein>
    <recommendedName>
        <fullName evidence="4">Transposase</fullName>
    </recommendedName>
</protein>
<keyword evidence="3" id="KW-1185">Reference proteome</keyword>
<dbReference type="EMBL" id="JAAVJC010000015">
    <property type="protein sequence ID" value="NJQ14091.1"/>
    <property type="molecule type" value="Genomic_DNA"/>
</dbReference>
<evidence type="ECO:0008006" key="4">
    <source>
        <dbReference type="Google" id="ProtNLM"/>
    </source>
</evidence>
<dbReference type="Proteomes" id="UP000727056">
    <property type="component" value="Unassembled WGS sequence"/>
</dbReference>
<accession>A0ABX1C4F0</accession>
<feature type="region of interest" description="Disordered" evidence="1">
    <location>
        <begin position="1"/>
        <end position="29"/>
    </location>
</feature>